<gene>
    <name evidence="1" type="ORF">CWD94_29040</name>
</gene>
<dbReference type="InterPro" id="IPR003719">
    <property type="entry name" value="Phenazine_PhzF-like"/>
</dbReference>
<accession>A0A2M9PWY7</accession>
<protein>
    <recommendedName>
        <fullName evidence="3">PhzF family phenazine biosynthesis protein</fullName>
    </recommendedName>
</protein>
<dbReference type="Gene3D" id="3.10.310.10">
    <property type="entry name" value="Diaminopimelate Epimerase, Chain A, domain 1"/>
    <property type="match status" value="1"/>
</dbReference>
<dbReference type="SUPFAM" id="SSF54506">
    <property type="entry name" value="Diaminopimelate epimerase-like"/>
    <property type="match status" value="1"/>
</dbReference>
<dbReference type="GO" id="GO:0003824">
    <property type="term" value="F:catalytic activity"/>
    <property type="evidence" value="ECO:0007669"/>
    <property type="project" value="InterPro"/>
</dbReference>
<name>A0A2M9PWY7_9BACI</name>
<dbReference type="Proteomes" id="UP000232101">
    <property type="component" value="Unassembled WGS sequence"/>
</dbReference>
<evidence type="ECO:0000313" key="1">
    <source>
        <dbReference type="EMBL" id="PJO40335.1"/>
    </source>
</evidence>
<proteinExistence type="predicted"/>
<dbReference type="EMBL" id="PHQY01000741">
    <property type="protein sequence ID" value="PJO40335.1"/>
    <property type="molecule type" value="Genomic_DNA"/>
</dbReference>
<evidence type="ECO:0000313" key="2">
    <source>
        <dbReference type="Proteomes" id="UP000232101"/>
    </source>
</evidence>
<evidence type="ECO:0008006" key="3">
    <source>
        <dbReference type="Google" id="ProtNLM"/>
    </source>
</evidence>
<dbReference type="RefSeq" id="WP_100546087.1">
    <property type="nucleotide sequence ID" value="NZ_PHQY01000741.1"/>
</dbReference>
<dbReference type="Pfam" id="PF02567">
    <property type="entry name" value="PhzC-PhzF"/>
    <property type="match status" value="1"/>
</dbReference>
<dbReference type="AlphaFoldDB" id="A0A2M9PWY7"/>
<sequence>MINKVGGVHALTLDTKEGIAESRNFCPLYSINEEAATGTSNGALTYYLFQNHILNEINQKYLFLQGHRMGRPSNIVTKLINKNNPRVMVGGKAVILSKGELY</sequence>
<organism evidence="1 2">
    <name type="scientific">Lysinibacillus xylanilyticus</name>
    <dbReference type="NCBI Taxonomy" id="582475"/>
    <lineage>
        <taxon>Bacteria</taxon>
        <taxon>Bacillati</taxon>
        <taxon>Bacillota</taxon>
        <taxon>Bacilli</taxon>
        <taxon>Bacillales</taxon>
        <taxon>Bacillaceae</taxon>
        <taxon>Lysinibacillus</taxon>
    </lineage>
</organism>
<reference evidence="1 2" key="1">
    <citation type="submission" date="2017-11" db="EMBL/GenBank/DDBJ databases">
        <title>Bacterial isolate from king chilli rhizosphere.</title>
        <authorList>
            <person name="Takhelmayum P."/>
            <person name="Sarangthem I."/>
        </authorList>
    </citation>
    <scope>NUCLEOTIDE SEQUENCE [LARGE SCALE GENOMIC DNA]</scope>
    <source>
        <strain evidence="2">t26</strain>
    </source>
</reference>
<comment type="caution">
    <text evidence="1">The sequence shown here is derived from an EMBL/GenBank/DDBJ whole genome shotgun (WGS) entry which is preliminary data.</text>
</comment>